<sequence>MTIAKTIETARQHLTNGNAGAYARIMSGAVRAAASDRAANAYRAAMKADGFDALAAQA</sequence>
<reference evidence="1 2" key="1">
    <citation type="submission" date="2019-12" db="EMBL/GenBank/DDBJ databases">
        <authorList>
            <person name="Li M."/>
        </authorList>
    </citation>
    <scope>NUCLEOTIDE SEQUENCE [LARGE SCALE GENOMIC DNA]</scope>
    <source>
        <strain evidence="1 2">GBMRC 2024</strain>
    </source>
</reference>
<comment type="caution">
    <text evidence="1">The sequence shown here is derived from an EMBL/GenBank/DDBJ whole genome shotgun (WGS) entry which is preliminary data.</text>
</comment>
<protein>
    <submittedName>
        <fullName evidence="1">Uncharacterized protein</fullName>
    </submittedName>
</protein>
<evidence type="ECO:0000313" key="2">
    <source>
        <dbReference type="Proteomes" id="UP000477911"/>
    </source>
</evidence>
<dbReference type="RefSeq" id="WP_160895221.1">
    <property type="nucleotide sequence ID" value="NZ_WUMU01000016.1"/>
</dbReference>
<accession>A0A6L7G415</accession>
<gene>
    <name evidence="1" type="ORF">GR170_14770</name>
</gene>
<dbReference type="Proteomes" id="UP000477911">
    <property type="component" value="Unassembled WGS sequence"/>
</dbReference>
<proteinExistence type="predicted"/>
<organism evidence="1 2">
    <name type="scientific">Pseudooceanicola albus</name>
    <dbReference type="NCBI Taxonomy" id="2692189"/>
    <lineage>
        <taxon>Bacteria</taxon>
        <taxon>Pseudomonadati</taxon>
        <taxon>Pseudomonadota</taxon>
        <taxon>Alphaproteobacteria</taxon>
        <taxon>Rhodobacterales</taxon>
        <taxon>Paracoccaceae</taxon>
        <taxon>Pseudooceanicola</taxon>
    </lineage>
</organism>
<dbReference type="AlphaFoldDB" id="A0A6L7G415"/>
<dbReference type="EMBL" id="WUMU01000016">
    <property type="protein sequence ID" value="MXN19104.1"/>
    <property type="molecule type" value="Genomic_DNA"/>
</dbReference>
<keyword evidence="2" id="KW-1185">Reference proteome</keyword>
<name>A0A6L7G415_9RHOB</name>
<evidence type="ECO:0000313" key="1">
    <source>
        <dbReference type="EMBL" id="MXN19104.1"/>
    </source>
</evidence>